<comment type="caution">
    <text evidence="2">The sequence shown here is derived from an EMBL/GenBank/DDBJ whole genome shotgun (WGS) entry which is preliminary data.</text>
</comment>
<dbReference type="Proteomes" id="UP000178017">
    <property type="component" value="Unassembled WGS sequence"/>
</dbReference>
<reference evidence="2 3" key="1">
    <citation type="journal article" date="2016" name="Nat. Commun.">
        <title>Thousands of microbial genomes shed light on interconnected biogeochemical processes in an aquifer system.</title>
        <authorList>
            <person name="Anantharaman K."/>
            <person name="Brown C.T."/>
            <person name="Hug L.A."/>
            <person name="Sharon I."/>
            <person name="Castelle C.J."/>
            <person name="Probst A.J."/>
            <person name="Thomas B.C."/>
            <person name="Singh A."/>
            <person name="Wilkins M.J."/>
            <person name="Karaoz U."/>
            <person name="Brodie E.L."/>
            <person name="Williams K.H."/>
            <person name="Hubbard S.S."/>
            <person name="Banfield J.F."/>
        </authorList>
    </citation>
    <scope>NUCLEOTIDE SEQUENCE [LARGE SCALE GENOMIC DNA]</scope>
</reference>
<evidence type="ECO:0000256" key="1">
    <source>
        <dbReference type="SAM" id="Phobius"/>
    </source>
</evidence>
<sequence>MFEFIKSYPFLAALIVPVISFFFQSYPRFFNRYFGIDLWMRMMETDLVRENNHRIPTKKIRKNFIFEGYFSTPPVFPWLFSYVPKKTLEKYQGFISPLFDIIQNLVVFGITYHLTQNLETSLIAQVIYATMPIAILENSYLTPRSLGYLNFTLAFYPILYYSNFHDIRFLFVGFGFTILLFLTHRFALQSLLFVGLFFSVIEKTLIYPLIFFASMFIAILLSRGYYLRVLKGHLSITHFWIINYRYRFAHQIRGIVANKKSDFLGLIYYLLSTFTPISLVATNLWLIIPLGYMLNQWLLLFPLPLIDPFIFKMSLWVLFCYILAVLVLSVKYLIPIGEGQRYLEMALAPTAVVTTTLFQVLISNDHKYLAYLLFFSILTFNITLTVYSQLKGVIQDKTRSVRDTTKQVFNFLNNIRPIPRIMCIPHYNAAMYAYNTKTKVLMDIEVCKINETSFLSPILRRKVSDIASEYNLDYLVLNKRYATKDELKLSKNKVVFATDDIEVINIRQR</sequence>
<feature type="transmembrane region" description="Helical" evidence="1">
    <location>
        <begin position="266"/>
        <end position="288"/>
    </location>
</feature>
<keyword evidence="1" id="KW-0812">Transmembrane</keyword>
<proteinExistence type="predicted"/>
<keyword evidence="1" id="KW-1133">Transmembrane helix</keyword>
<evidence type="ECO:0000313" key="2">
    <source>
        <dbReference type="EMBL" id="OGE65456.1"/>
    </source>
</evidence>
<feature type="transmembrane region" description="Helical" evidence="1">
    <location>
        <begin position="6"/>
        <end position="23"/>
    </location>
</feature>
<feature type="transmembrane region" description="Helical" evidence="1">
    <location>
        <begin position="205"/>
        <end position="226"/>
    </location>
</feature>
<feature type="transmembrane region" description="Helical" evidence="1">
    <location>
        <begin position="342"/>
        <end position="362"/>
    </location>
</feature>
<dbReference type="AlphaFoldDB" id="A0A1F5MJ98"/>
<dbReference type="EMBL" id="MFDO01000018">
    <property type="protein sequence ID" value="OGE65456.1"/>
    <property type="molecule type" value="Genomic_DNA"/>
</dbReference>
<feature type="transmembrane region" description="Helical" evidence="1">
    <location>
        <begin position="146"/>
        <end position="162"/>
    </location>
</feature>
<gene>
    <name evidence="2" type="ORF">A3B49_01035</name>
</gene>
<feature type="transmembrane region" description="Helical" evidence="1">
    <location>
        <begin position="308"/>
        <end position="330"/>
    </location>
</feature>
<name>A0A1F5MJ98_9BACT</name>
<feature type="transmembrane region" description="Helical" evidence="1">
    <location>
        <begin position="169"/>
        <end position="199"/>
    </location>
</feature>
<keyword evidence="1" id="KW-0472">Membrane</keyword>
<organism evidence="2 3">
    <name type="scientific">Candidatus Daviesbacteria bacterium RIFCSPLOWO2_01_FULL_40_24</name>
    <dbReference type="NCBI Taxonomy" id="1797787"/>
    <lineage>
        <taxon>Bacteria</taxon>
        <taxon>Candidatus Daviesiibacteriota</taxon>
    </lineage>
</organism>
<evidence type="ECO:0008006" key="4">
    <source>
        <dbReference type="Google" id="ProtNLM"/>
    </source>
</evidence>
<accession>A0A1F5MJ98</accession>
<protein>
    <recommendedName>
        <fullName evidence="4">Glycosyltransferase RgtA/B/C/D-like domain-containing protein</fullName>
    </recommendedName>
</protein>
<feature type="transmembrane region" description="Helical" evidence="1">
    <location>
        <begin position="368"/>
        <end position="387"/>
    </location>
</feature>
<evidence type="ECO:0000313" key="3">
    <source>
        <dbReference type="Proteomes" id="UP000178017"/>
    </source>
</evidence>